<protein>
    <submittedName>
        <fullName evidence="1">Uncharacterized protein</fullName>
    </submittedName>
</protein>
<name>A0ABP1PWJ2_9HEXA</name>
<keyword evidence="2" id="KW-1185">Reference proteome</keyword>
<proteinExistence type="predicted"/>
<evidence type="ECO:0000313" key="1">
    <source>
        <dbReference type="EMBL" id="CAL8076836.1"/>
    </source>
</evidence>
<dbReference type="EMBL" id="CAXLJM020000012">
    <property type="protein sequence ID" value="CAL8076836.1"/>
    <property type="molecule type" value="Genomic_DNA"/>
</dbReference>
<gene>
    <name evidence="1" type="ORF">ODALV1_LOCUS3607</name>
</gene>
<sequence length="126" mass="15068">MNLQTNKFEIFEHIQIKEEPVDFEDNFEKEFTSFEEELSYFEDVVAEKEFENRIYVQSLVKGLLNSRWTRKTTVTHFLQRRRRMMLVWILYECKNILGKTDQSKETVPALTAARELKRGGTNPCHC</sequence>
<dbReference type="Proteomes" id="UP001642540">
    <property type="component" value="Unassembled WGS sequence"/>
</dbReference>
<accession>A0ABP1PWJ2</accession>
<reference evidence="1 2" key="1">
    <citation type="submission" date="2024-08" db="EMBL/GenBank/DDBJ databases">
        <authorList>
            <person name="Cucini C."/>
            <person name="Frati F."/>
        </authorList>
    </citation>
    <scope>NUCLEOTIDE SEQUENCE [LARGE SCALE GENOMIC DNA]</scope>
</reference>
<evidence type="ECO:0000313" key="2">
    <source>
        <dbReference type="Proteomes" id="UP001642540"/>
    </source>
</evidence>
<organism evidence="1 2">
    <name type="scientific">Orchesella dallaii</name>
    <dbReference type="NCBI Taxonomy" id="48710"/>
    <lineage>
        <taxon>Eukaryota</taxon>
        <taxon>Metazoa</taxon>
        <taxon>Ecdysozoa</taxon>
        <taxon>Arthropoda</taxon>
        <taxon>Hexapoda</taxon>
        <taxon>Collembola</taxon>
        <taxon>Entomobryomorpha</taxon>
        <taxon>Entomobryoidea</taxon>
        <taxon>Orchesellidae</taxon>
        <taxon>Orchesellinae</taxon>
        <taxon>Orchesella</taxon>
    </lineage>
</organism>
<comment type="caution">
    <text evidence="1">The sequence shown here is derived from an EMBL/GenBank/DDBJ whole genome shotgun (WGS) entry which is preliminary data.</text>
</comment>